<dbReference type="PROSITE" id="PS51007">
    <property type="entry name" value="CYTC"/>
    <property type="match status" value="1"/>
</dbReference>
<dbReference type="EMBL" id="CP137852">
    <property type="protein sequence ID" value="WPB86033.1"/>
    <property type="molecule type" value="Genomic_DNA"/>
</dbReference>
<evidence type="ECO:0000256" key="3">
    <source>
        <dbReference type="ARBA" id="ARBA00022723"/>
    </source>
</evidence>
<dbReference type="InterPro" id="IPR009056">
    <property type="entry name" value="Cyt_c-like_dom"/>
</dbReference>
<keyword evidence="2 6" id="KW-0349">Heme</keyword>
<evidence type="ECO:0000256" key="6">
    <source>
        <dbReference type="PROSITE-ProRule" id="PRU00433"/>
    </source>
</evidence>
<name>A0ABZ0PL41_9PROT</name>
<dbReference type="Pfam" id="PF00034">
    <property type="entry name" value="Cytochrom_C"/>
    <property type="match status" value="1"/>
</dbReference>
<evidence type="ECO:0000259" key="8">
    <source>
        <dbReference type="PROSITE" id="PS51007"/>
    </source>
</evidence>
<sequence>MLLRALPALLLLWGAGAAQAQPAQTTPAQRGRAIAAANCADCHAIDRSGASPLAAAPPFRELHRRYPVSQLSEALAEGIVTGHSAMPEFRMTRTQISDFIAYLRRLER</sequence>
<dbReference type="PANTHER" id="PTHR37823:SF1">
    <property type="entry name" value="CYTOCHROME C-553-LIKE"/>
    <property type="match status" value="1"/>
</dbReference>
<keyword evidence="3 6" id="KW-0479">Metal-binding</keyword>
<keyword evidence="5 6" id="KW-0408">Iron</keyword>
<evidence type="ECO:0000256" key="7">
    <source>
        <dbReference type="SAM" id="SignalP"/>
    </source>
</evidence>
<dbReference type="RefSeq" id="WP_318650010.1">
    <property type="nucleotide sequence ID" value="NZ_CP137852.1"/>
</dbReference>
<dbReference type="SUPFAM" id="SSF46626">
    <property type="entry name" value="Cytochrome c"/>
    <property type="match status" value="1"/>
</dbReference>
<evidence type="ECO:0000256" key="2">
    <source>
        <dbReference type="ARBA" id="ARBA00022617"/>
    </source>
</evidence>
<gene>
    <name evidence="9" type="ORF">R9Z33_03990</name>
</gene>
<feature type="chain" id="PRO_5046566896" evidence="7">
    <location>
        <begin position="21"/>
        <end position="108"/>
    </location>
</feature>
<keyword evidence="10" id="KW-1185">Reference proteome</keyword>
<evidence type="ECO:0000313" key="10">
    <source>
        <dbReference type="Proteomes" id="UP001305521"/>
    </source>
</evidence>
<keyword evidence="1" id="KW-0813">Transport</keyword>
<feature type="signal peptide" evidence="7">
    <location>
        <begin position="1"/>
        <end position="20"/>
    </location>
</feature>
<dbReference type="Proteomes" id="UP001305521">
    <property type="component" value="Chromosome"/>
</dbReference>
<feature type="domain" description="Cytochrome c" evidence="8">
    <location>
        <begin position="26"/>
        <end position="107"/>
    </location>
</feature>
<dbReference type="InterPro" id="IPR036909">
    <property type="entry name" value="Cyt_c-like_dom_sf"/>
</dbReference>
<evidence type="ECO:0000256" key="4">
    <source>
        <dbReference type="ARBA" id="ARBA00022982"/>
    </source>
</evidence>
<dbReference type="Gene3D" id="1.10.760.10">
    <property type="entry name" value="Cytochrome c-like domain"/>
    <property type="match status" value="1"/>
</dbReference>
<accession>A0ABZ0PL41</accession>
<dbReference type="InterPro" id="IPR051811">
    <property type="entry name" value="Cytochrome_c550/c551-like"/>
</dbReference>
<proteinExistence type="predicted"/>
<protein>
    <submittedName>
        <fullName evidence="9">Cytochrome c</fullName>
    </submittedName>
</protein>
<keyword evidence="7" id="KW-0732">Signal</keyword>
<reference evidence="9 10" key="1">
    <citation type="submission" date="2023-11" db="EMBL/GenBank/DDBJ databases">
        <title>Arctic aerobic anoxygenic photoheterotroph Sediminicoccus rosea KRV36 adapts its photosynthesis to long days of polar summer.</title>
        <authorList>
            <person name="Tomasch J."/>
            <person name="Kopejtka K."/>
            <person name="Bily T."/>
            <person name="Gardiner A.T."/>
            <person name="Gardian Z."/>
            <person name="Shivaramu S."/>
            <person name="Koblizek M."/>
            <person name="Engelhardt F."/>
            <person name="Kaftan D."/>
        </authorList>
    </citation>
    <scope>NUCLEOTIDE SEQUENCE [LARGE SCALE GENOMIC DNA]</scope>
    <source>
        <strain evidence="9 10">R-30</strain>
    </source>
</reference>
<dbReference type="PANTHER" id="PTHR37823">
    <property type="entry name" value="CYTOCHROME C-553-LIKE"/>
    <property type="match status" value="1"/>
</dbReference>
<evidence type="ECO:0000256" key="5">
    <source>
        <dbReference type="ARBA" id="ARBA00023004"/>
    </source>
</evidence>
<keyword evidence="4" id="KW-0249">Electron transport</keyword>
<evidence type="ECO:0000313" key="9">
    <source>
        <dbReference type="EMBL" id="WPB86033.1"/>
    </source>
</evidence>
<evidence type="ECO:0000256" key="1">
    <source>
        <dbReference type="ARBA" id="ARBA00022448"/>
    </source>
</evidence>
<organism evidence="9 10">
    <name type="scientific">Sediminicoccus rosea</name>
    <dbReference type="NCBI Taxonomy" id="1225128"/>
    <lineage>
        <taxon>Bacteria</taxon>
        <taxon>Pseudomonadati</taxon>
        <taxon>Pseudomonadota</taxon>
        <taxon>Alphaproteobacteria</taxon>
        <taxon>Acetobacterales</taxon>
        <taxon>Roseomonadaceae</taxon>
        <taxon>Sediminicoccus</taxon>
    </lineage>
</organism>